<dbReference type="EMBL" id="DS990637">
    <property type="protein sequence ID" value="EGC42647.1"/>
    <property type="molecule type" value="Genomic_DNA"/>
</dbReference>
<name>F0UD52_AJEC8</name>
<dbReference type="OrthoDB" id="4329339at2759"/>
<sequence length="199" mass="22591">CFSSFDHSTCALSVSDQYLALDEIYHPFGAAFPNNSTRRRSFTRARPAGRRRDSHPLRRPVPGDLDRGRARSILCKLQLRPPGGPDFKFELLPLHSPLLRQSLLVSFPPLIDMLKFSGYPYLIREREQRSKGNVVRRGSYKGVSGAKSRGLRGGIVRTTRAQSGIVRAREYARRWLPSPQKAEYFFTSRNRSLALAYPA</sequence>
<dbReference type="AlphaFoldDB" id="F0UD52"/>
<evidence type="ECO:0000256" key="1">
    <source>
        <dbReference type="SAM" id="MobiDB-lite"/>
    </source>
</evidence>
<gene>
    <name evidence="2" type="ORF">HCEG_01862</name>
</gene>
<proteinExistence type="predicted"/>
<accession>F0UD52</accession>
<dbReference type="PANTHER" id="PTHR47188">
    <property type="entry name" value="PROTEIN TAR1"/>
    <property type="match status" value="1"/>
</dbReference>
<feature type="non-terminal residue" evidence="2">
    <location>
        <position position="1"/>
    </location>
</feature>
<dbReference type="HOGENOM" id="CLU_1375095_0_0_1"/>
<evidence type="ECO:0000313" key="2">
    <source>
        <dbReference type="EMBL" id="EGC42647.1"/>
    </source>
</evidence>
<dbReference type="PANTHER" id="PTHR47188:SF1">
    <property type="entry name" value="PROTEIN TAR1"/>
    <property type="match status" value="1"/>
</dbReference>
<organism evidence="3">
    <name type="scientific">Ajellomyces capsulatus (strain H88)</name>
    <name type="common">Darling's disease fungus</name>
    <name type="synonym">Histoplasma capsulatum</name>
    <dbReference type="NCBI Taxonomy" id="544711"/>
    <lineage>
        <taxon>Eukaryota</taxon>
        <taxon>Fungi</taxon>
        <taxon>Dikarya</taxon>
        <taxon>Ascomycota</taxon>
        <taxon>Pezizomycotina</taxon>
        <taxon>Eurotiomycetes</taxon>
        <taxon>Eurotiomycetidae</taxon>
        <taxon>Onygenales</taxon>
        <taxon>Ajellomycetaceae</taxon>
        <taxon>Histoplasma</taxon>
    </lineage>
</organism>
<dbReference type="InterPro" id="IPR044792">
    <property type="entry name" value="TAR1"/>
</dbReference>
<reference evidence="3" key="1">
    <citation type="submission" date="2008-07" db="EMBL/GenBank/DDBJ databases">
        <title>Annotation of Ajellomyces capsulatus strain H88.</title>
        <authorList>
            <person name="Champion M."/>
            <person name="Cuomo C."/>
            <person name="Ma L.-J."/>
            <person name="Henn M.R."/>
            <person name="Sil A."/>
            <person name="Goldman B."/>
            <person name="Young S.K."/>
            <person name="Kodira C.D."/>
            <person name="Zeng Q."/>
            <person name="Koehrsen M."/>
            <person name="Alvarado L."/>
            <person name="Berlin A."/>
            <person name="Borenstein D."/>
            <person name="Chen Z."/>
            <person name="Engels R."/>
            <person name="Freedman E."/>
            <person name="Gellesch M."/>
            <person name="Goldberg J."/>
            <person name="Griggs A."/>
            <person name="Gujja S."/>
            <person name="Heiman D."/>
            <person name="Hepburn T."/>
            <person name="Howarth C."/>
            <person name="Jen D."/>
            <person name="Larson L."/>
            <person name="Lewis B."/>
            <person name="Mehta T."/>
            <person name="Park D."/>
            <person name="Pearson M."/>
            <person name="Roberts A."/>
            <person name="Saif S."/>
            <person name="Shea T."/>
            <person name="Shenoy N."/>
            <person name="Sisk P."/>
            <person name="Stolte C."/>
            <person name="Sykes S."/>
            <person name="Walk T."/>
            <person name="White J."/>
            <person name="Yandava C."/>
            <person name="Klein B."/>
            <person name="McEwen J.G."/>
            <person name="Puccia R."/>
            <person name="Goldman G.H."/>
            <person name="Felipe M.S."/>
            <person name="Nino-Vega G."/>
            <person name="San-Blas G."/>
            <person name="Taylor J."/>
            <person name="Mendoza L."/>
            <person name="Galagan J."/>
            <person name="Nusbaum C."/>
            <person name="Birren B."/>
        </authorList>
    </citation>
    <scope>NUCLEOTIDE SEQUENCE [LARGE SCALE GENOMIC DNA]</scope>
    <source>
        <strain evidence="3">H88</strain>
    </source>
</reference>
<feature type="compositionally biased region" description="Basic residues" evidence="1">
    <location>
        <begin position="37"/>
        <end position="49"/>
    </location>
</feature>
<evidence type="ECO:0000313" key="3">
    <source>
        <dbReference type="Proteomes" id="UP000008142"/>
    </source>
</evidence>
<feature type="region of interest" description="Disordered" evidence="1">
    <location>
        <begin position="36"/>
        <end position="65"/>
    </location>
</feature>
<dbReference type="Proteomes" id="UP000008142">
    <property type="component" value="Unassembled WGS sequence"/>
</dbReference>
<protein>
    <submittedName>
        <fullName evidence="2">Transcript antisense to ribosomal RNA protein</fullName>
    </submittedName>
</protein>
<dbReference type="GO" id="GO:0043457">
    <property type="term" value="P:regulation of cellular respiration"/>
    <property type="evidence" value="ECO:0007669"/>
    <property type="project" value="InterPro"/>
</dbReference>